<name>A0A6J6M8T6_9ZZZZ</name>
<feature type="region of interest" description="Disordered" evidence="1">
    <location>
        <begin position="1"/>
        <end position="113"/>
    </location>
</feature>
<accession>A0A6J6M8T6</accession>
<organism evidence="2">
    <name type="scientific">freshwater metagenome</name>
    <dbReference type="NCBI Taxonomy" id="449393"/>
    <lineage>
        <taxon>unclassified sequences</taxon>
        <taxon>metagenomes</taxon>
        <taxon>ecological metagenomes</taxon>
    </lineage>
</organism>
<gene>
    <name evidence="2" type="ORF">UFOPK2350_00256</name>
</gene>
<reference evidence="2" key="1">
    <citation type="submission" date="2020-05" db="EMBL/GenBank/DDBJ databases">
        <authorList>
            <person name="Chiriac C."/>
            <person name="Salcher M."/>
            <person name="Ghai R."/>
            <person name="Kavagutti S V."/>
        </authorList>
    </citation>
    <scope>NUCLEOTIDE SEQUENCE</scope>
</reference>
<proteinExistence type="predicted"/>
<evidence type="ECO:0000313" key="2">
    <source>
        <dbReference type="EMBL" id="CAB4669388.1"/>
    </source>
</evidence>
<evidence type="ECO:0000256" key="1">
    <source>
        <dbReference type="SAM" id="MobiDB-lite"/>
    </source>
</evidence>
<feature type="compositionally biased region" description="Low complexity" evidence="1">
    <location>
        <begin position="49"/>
        <end position="64"/>
    </location>
</feature>
<sequence>MSVRRERSAPTDARKTSRNRAISASPRTRGLRPRDSAPSTAISARPVSRSHNASTSSSTASSESGIPPAATTRSSAERVSRAEPAPTRNTYARPSGESSRPASATTWSTRPSRSAAESKCTSKCCVRLRMVGSTFCGSVVANTKMTCDGGSSSVFSNAFDAAVESMWTSSRMYTL</sequence>
<feature type="compositionally biased region" description="Polar residues" evidence="1">
    <location>
        <begin position="87"/>
        <end position="112"/>
    </location>
</feature>
<protein>
    <submittedName>
        <fullName evidence="2">Unannotated protein</fullName>
    </submittedName>
</protein>
<dbReference type="AlphaFoldDB" id="A0A6J6M8T6"/>
<feature type="compositionally biased region" description="Basic and acidic residues" evidence="1">
    <location>
        <begin position="1"/>
        <end position="15"/>
    </location>
</feature>
<dbReference type="EMBL" id="CAEZXE010000012">
    <property type="protein sequence ID" value="CAB4669388.1"/>
    <property type="molecule type" value="Genomic_DNA"/>
</dbReference>